<dbReference type="Pfam" id="PF00672">
    <property type="entry name" value="HAMP"/>
    <property type="match status" value="1"/>
</dbReference>
<keyword evidence="2" id="KW-0472">Membrane</keyword>
<keyword evidence="2" id="KW-1003">Cell membrane</keyword>
<reference evidence="10" key="1">
    <citation type="journal article" date="2019" name="Int. J. Syst. Evol. Microbiol.">
        <title>The Global Catalogue of Microorganisms (GCM) 10K type strain sequencing project: providing services to taxonomists for standard genome sequencing and annotation.</title>
        <authorList>
            <consortium name="The Broad Institute Genomics Platform"/>
            <consortium name="The Broad Institute Genome Sequencing Center for Infectious Disease"/>
            <person name="Wu L."/>
            <person name="Ma J."/>
        </authorList>
    </citation>
    <scope>NUCLEOTIDE SEQUENCE [LARGE SCALE GENOMIC DNA]</scope>
    <source>
        <strain evidence="10">CCUG 56108</strain>
    </source>
</reference>
<organism evidence="9 10">
    <name type="scientific">Methylobacterium marchantiae</name>
    <dbReference type="NCBI Taxonomy" id="600331"/>
    <lineage>
        <taxon>Bacteria</taxon>
        <taxon>Pseudomonadati</taxon>
        <taxon>Pseudomonadota</taxon>
        <taxon>Alphaproteobacteria</taxon>
        <taxon>Hyphomicrobiales</taxon>
        <taxon>Methylobacteriaceae</taxon>
        <taxon>Methylobacterium</taxon>
    </lineage>
</organism>
<keyword evidence="10" id="KW-1185">Reference proteome</keyword>
<comment type="subcellular location">
    <subcellularLocation>
        <location evidence="1">Cell inner membrane</location>
        <topology evidence="1">Multi-pass membrane protein</topology>
    </subcellularLocation>
</comment>
<dbReference type="PANTHER" id="PTHR32089">
    <property type="entry name" value="METHYL-ACCEPTING CHEMOTAXIS PROTEIN MCPB"/>
    <property type="match status" value="1"/>
</dbReference>
<evidence type="ECO:0000256" key="2">
    <source>
        <dbReference type="ARBA" id="ARBA00022519"/>
    </source>
</evidence>
<comment type="caution">
    <text evidence="9">The sequence shown here is derived from an EMBL/GenBank/DDBJ whole genome shotgun (WGS) entry which is preliminary data.</text>
</comment>
<dbReference type="InterPro" id="IPR000727">
    <property type="entry name" value="T_SNARE_dom"/>
</dbReference>
<feature type="domain" description="HAMP" evidence="8">
    <location>
        <begin position="207"/>
        <end position="259"/>
    </location>
</feature>
<dbReference type="SUPFAM" id="SSF58104">
    <property type="entry name" value="Methyl-accepting chemotaxis protein (MCP) signaling domain"/>
    <property type="match status" value="1"/>
</dbReference>
<comment type="similarity">
    <text evidence="4">Belongs to the methyl-accepting chemotaxis (MCP) protein family.</text>
</comment>
<dbReference type="PANTHER" id="PTHR32089:SF112">
    <property type="entry name" value="LYSOZYME-LIKE PROTEIN-RELATED"/>
    <property type="match status" value="1"/>
</dbReference>
<dbReference type="Pfam" id="PF00015">
    <property type="entry name" value="MCPsignal"/>
    <property type="match status" value="1"/>
</dbReference>
<dbReference type="InterPro" id="IPR003660">
    <property type="entry name" value="HAMP_dom"/>
</dbReference>
<dbReference type="InterPro" id="IPR004090">
    <property type="entry name" value="Chemotax_Me-accpt_rcpt"/>
</dbReference>
<dbReference type="Proteomes" id="UP001597176">
    <property type="component" value="Unassembled WGS sequence"/>
</dbReference>
<protein>
    <submittedName>
        <fullName evidence="9">Methyl-accepting chemotaxis protein</fullName>
    </submittedName>
</protein>
<evidence type="ECO:0000259" key="8">
    <source>
        <dbReference type="PROSITE" id="PS50885"/>
    </source>
</evidence>
<evidence type="ECO:0000259" key="6">
    <source>
        <dbReference type="PROSITE" id="PS50111"/>
    </source>
</evidence>
<evidence type="ECO:0000256" key="5">
    <source>
        <dbReference type="PROSITE-ProRule" id="PRU00284"/>
    </source>
</evidence>
<dbReference type="InterPro" id="IPR004089">
    <property type="entry name" value="MCPsignal_dom"/>
</dbReference>
<evidence type="ECO:0000313" key="10">
    <source>
        <dbReference type="Proteomes" id="UP001597176"/>
    </source>
</evidence>
<dbReference type="SMART" id="SM00304">
    <property type="entry name" value="HAMP"/>
    <property type="match status" value="1"/>
</dbReference>
<evidence type="ECO:0000313" key="9">
    <source>
        <dbReference type="EMBL" id="MFD1300670.1"/>
    </source>
</evidence>
<dbReference type="EMBL" id="JBHTND010000003">
    <property type="protein sequence ID" value="MFD1300670.1"/>
    <property type="molecule type" value="Genomic_DNA"/>
</dbReference>
<evidence type="ECO:0000256" key="4">
    <source>
        <dbReference type="ARBA" id="ARBA00029447"/>
    </source>
</evidence>
<sequence length="556" mass="57881">MRIRAKILSFVGLCSLVTLVVAAISILSLQTFNGALSDAKLASQRALDASNLNRIVTSVVVEARGIYAAKDTQDAVKYATRLGKNLEAMNALLAAWAPRVPANERPLFDKVVGEAAAFTTLRTETARLGTEVSPRAAADQGFNEVNRANRQAFQDSIERLVASSTAEVEAIDRWTDELYAQRLNLLLALAVGGTLGCLLIGGYVGTREIAKPLSSVSQAIRRLSEGDLTLPKMKARRDEIGEIWTSMQVFSATMKEAAEMRVTQEQAAGSASRRRHAEMSTLADRFQGSVGSLVDTLSGSAAEMELTARSMAATADQTNRQSTAVMNAANETAMNVQAVAAATEELAATANEIGSQVAQTSAAAAGAVESAHRTSERVRVLADSAARIGDVVALISSIASQTNLLALNATIEAARAGDAGRGFAVVAAEVKGLAAQTAKATDEITAQIAMIQDATRATVDAIEEIGSTIGSVHTIAMGVAAAVEQQQVATQEIARSVSDAARGTQAVTETIADVQSAAVQTGAGASQVLAAAEQLTRQSTSLGHEVEGFVGGIRAA</sequence>
<evidence type="ECO:0000259" key="7">
    <source>
        <dbReference type="PROSITE" id="PS50192"/>
    </source>
</evidence>
<gene>
    <name evidence="9" type="ORF">ACFQ4G_03600</name>
</gene>
<evidence type="ECO:0000256" key="1">
    <source>
        <dbReference type="ARBA" id="ARBA00004429"/>
    </source>
</evidence>
<keyword evidence="2" id="KW-0997">Cell inner membrane</keyword>
<feature type="domain" description="T-SNARE coiled-coil homology" evidence="7">
    <location>
        <begin position="452"/>
        <end position="514"/>
    </location>
</feature>
<keyword evidence="3 5" id="KW-0807">Transducer</keyword>
<dbReference type="PRINTS" id="PR00260">
    <property type="entry name" value="CHEMTRNSDUCR"/>
</dbReference>
<dbReference type="SMART" id="SM00283">
    <property type="entry name" value="MA"/>
    <property type="match status" value="1"/>
</dbReference>
<dbReference type="PROSITE" id="PS50111">
    <property type="entry name" value="CHEMOTAXIS_TRANSDUC_2"/>
    <property type="match status" value="1"/>
</dbReference>
<dbReference type="PROSITE" id="PS50192">
    <property type="entry name" value="T_SNARE"/>
    <property type="match status" value="1"/>
</dbReference>
<dbReference type="PROSITE" id="PS50885">
    <property type="entry name" value="HAMP"/>
    <property type="match status" value="1"/>
</dbReference>
<dbReference type="Gene3D" id="1.10.287.950">
    <property type="entry name" value="Methyl-accepting chemotaxis protein"/>
    <property type="match status" value="1"/>
</dbReference>
<evidence type="ECO:0000256" key="3">
    <source>
        <dbReference type="ARBA" id="ARBA00023224"/>
    </source>
</evidence>
<feature type="domain" description="Methyl-accepting transducer" evidence="6">
    <location>
        <begin position="300"/>
        <end position="536"/>
    </location>
</feature>
<dbReference type="Gene3D" id="6.10.340.10">
    <property type="match status" value="1"/>
</dbReference>
<dbReference type="RefSeq" id="WP_238203430.1">
    <property type="nucleotide sequence ID" value="NZ_JBHTND010000003.1"/>
</dbReference>
<accession>A0ABW3WVV9</accession>
<name>A0ABW3WVV9_9HYPH</name>
<proteinExistence type="inferred from homology"/>